<sequence length="71" mass="8419">MSRQKKKFSNWLDLFHLLKIFVSIIIATLDLDTQLMSNRLFSFKQQILQLATKKYHKLSASREGITIFFKV</sequence>
<protein>
    <submittedName>
        <fullName evidence="1">Uncharacterized protein</fullName>
    </submittedName>
</protein>
<dbReference type="Proteomes" id="UP000276133">
    <property type="component" value="Unassembled WGS sequence"/>
</dbReference>
<keyword evidence="2" id="KW-1185">Reference proteome</keyword>
<proteinExistence type="predicted"/>
<evidence type="ECO:0000313" key="1">
    <source>
        <dbReference type="EMBL" id="RNA29995.1"/>
    </source>
</evidence>
<dbReference type="EMBL" id="REGN01002142">
    <property type="protein sequence ID" value="RNA29995.1"/>
    <property type="molecule type" value="Genomic_DNA"/>
</dbReference>
<organism evidence="1 2">
    <name type="scientific">Brachionus plicatilis</name>
    <name type="common">Marine rotifer</name>
    <name type="synonym">Brachionus muelleri</name>
    <dbReference type="NCBI Taxonomy" id="10195"/>
    <lineage>
        <taxon>Eukaryota</taxon>
        <taxon>Metazoa</taxon>
        <taxon>Spiralia</taxon>
        <taxon>Gnathifera</taxon>
        <taxon>Rotifera</taxon>
        <taxon>Eurotatoria</taxon>
        <taxon>Monogononta</taxon>
        <taxon>Pseudotrocha</taxon>
        <taxon>Ploima</taxon>
        <taxon>Brachionidae</taxon>
        <taxon>Brachionus</taxon>
    </lineage>
</organism>
<comment type="caution">
    <text evidence="1">The sequence shown here is derived from an EMBL/GenBank/DDBJ whole genome shotgun (WGS) entry which is preliminary data.</text>
</comment>
<dbReference type="AlphaFoldDB" id="A0A3M7S2Z9"/>
<gene>
    <name evidence="1" type="ORF">BpHYR1_051476</name>
</gene>
<name>A0A3M7S2Z9_BRAPC</name>
<evidence type="ECO:0000313" key="2">
    <source>
        <dbReference type="Proteomes" id="UP000276133"/>
    </source>
</evidence>
<reference evidence="1 2" key="1">
    <citation type="journal article" date="2018" name="Sci. Rep.">
        <title>Genomic signatures of local adaptation to the degree of environmental predictability in rotifers.</title>
        <authorList>
            <person name="Franch-Gras L."/>
            <person name="Hahn C."/>
            <person name="Garcia-Roger E.M."/>
            <person name="Carmona M.J."/>
            <person name="Serra M."/>
            <person name="Gomez A."/>
        </authorList>
    </citation>
    <scope>NUCLEOTIDE SEQUENCE [LARGE SCALE GENOMIC DNA]</scope>
    <source>
        <strain evidence="1">HYR1</strain>
    </source>
</reference>
<accession>A0A3M7S2Z9</accession>